<gene>
    <name evidence="2" type="ORF">AMS68_007611</name>
</gene>
<dbReference type="Proteomes" id="UP000503462">
    <property type="component" value="Chromosome 5"/>
</dbReference>
<evidence type="ECO:0000313" key="2">
    <source>
        <dbReference type="EMBL" id="QIX02094.1"/>
    </source>
</evidence>
<dbReference type="AlphaFoldDB" id="A0A6H0Y500"/>
<dbReference type="CDD" id="cd20273">
    <property type="entry name" value="Complex1_LYR_unchar"/>
    <property type="match status" value="1"/>
</dbReference>
<protein>
    <submittedName>
        <fullName evidence="2">Uncharacterized protein</fullName>
    </submittedName>
</protein>
<evidence type="ECO:0000256" key="1">
    <source>
        <dbReference type="SAM" id="MobiDB-lite"/>
    </source>
</evidence>
<name>A0A6H0Y500_9PEZI</name>
<dbReference type="OrthoDB" id="3925971at2759"/>
<sequence>MLLRAWTVDVIGVDTVTSGTTAKAELPDLGLLTSRVASDDATFALHDKQHMPQFIVPWKVSAHRHAAIALYRALLSQCSRSGLKSIEQQQLSNVVKNRFRENRYNHSKPQLLVLFKAGYSAIDHLDAAVAGDQSSRTYLTDLLFKAPRKSKLPPYHASPVQKTVNTTDEIKPRRTILDRPLPLSELTGRRHVPRLVNAGGVPMLRIKKPQPQHLSAYIRHRIKRKIKKYDRMHEMQDNTKLAESEDEWDDIVNEQQHGVSTHSQGDPSWRHALDEGVKDIESFLGREAKKSKIMAQKMQHIVDEERKLAQLERAERIRQRDAAQYERQTTHNGRPETPIAEDGTVSIEKLPLK</sequence>
<proteinExistence type="predicted"/>
<keyword evidence="3" id="KW-1185">Reference proteome</keyword>
<dbReference type="InterPro" id="IPR046896">
    <property type="entry name" value="Cup1-like_N"/>
</dbReference>
<reference evidence="2 3" key="1">
    <citation type="journal article" date="2016" name="Sci. Rep.">
        <title>Peltaster fructicola genome reveals evolution from an invasive phytopathogen to an ectophytic parasite.</title>
        <authorList>
            <person name="Xu C."/>
            <person name="Chen H."/>
            <person name="Gleason M.L."/>
            <person name="Xu J.R."/>
            <person name="Liu H."/>
            <person name="Zhang R."/>
            <person name="Sun G."/>
        </authorList>
    </citation>
    <scope>NUCLEOTIDE SEQUENCE [LARGE SCALE GENOMIC DNA]</scope>
    <source>
        <strain evidence="2 3">LNHT1506</strain>
    </source>
</reference>
<evidence type="ECO:0000313" key="3">
    <source>
        <dbReference type="Proteomes" id="UP000503462"/>
    </source>
</evidence>
<accession>A0A6H0Y500</accession>
<feature type="region of interest" description="Disordered" evidence="1">
    <location>
        <begin position="319"/>
        <end position="353"/>
    </location>
</feature>
<dbReference type="EMBL" id="CP051143">
    <property type="protein sequence ID" value="QIX02094.1"/>
    <property type="molecule type" value="Genomic_DNA"/>
</dbReference>
<organism evidence="2 3">
    <name type="scientific">Peltaster fructicola</name>
    <dbReference type="NCBI Taxonomy" id="286661"/>
    <lineage>
        <taxon>Eukaryota</taxon>
        <taxon>Fungi</taxon>
        <taxon>Dikarya</taxon>
        <taxon>Ascomycota</taxon>
        <taxon>Pezizomycotina</taxon>
        <taxon>Dothideomycetes</taxon>
        <taxon>Dothideomycetes incertae sedis</taxon>
        <taxon>Peltaster</taxon>
    </lineage>
</organism>